<evidence type="ECO:0000256" key="4">
    <source>
        <dbReference type="ARBA" id="ARBA00022989"/>
    </source>
</evidence>
<evidence type="ECO:0000256" key="2">
    <source>
        <dbReference type="ARBA" id="ARBA00022448"/>
    </source>
</evidence>
<feature type="transmembrane region" description="Helical" evidence="6">
    <location>
        <begin position="229"/>
        <end position="246"/>
    </location>
</feature>
<dbReference type="EMBL" id="MCFA01000331">
    <property type="protein sequence ID" value="ORX93693.1"/>
    <property type="molecule type" value="Genomic_DNA"/>
</dbReference>
<evidence type="ECO:0000256" key="5">
    <source>
        <dbReference type="ARBA" id="ARBA00023136"/>
    </source>
</evidence>
<keyword evidence="5 6" id="KW-0472">Membrane</keyword>
<sequence>FWGYLSDRIGRRRVALMGLWTMFICCLSMGFATDLVSCAIFRFVSGLASSTIVVTTLTMIGDLSPNASGRAKNVARLPLIALCGSIGPIVRGMVSESDKSSGAVWQRFPTLSSQIACGTIVLLIAITASIMLQETLPFQSEPRADTANYDCEKAAFLSDNESDMPLIRVVESTRPDSISINQFLQAPSLLILLSSFSLLSLHASTFDALLPHLGHSSTEHGGMGIPCNWLNITVLVVRGIAGVAILRGVPQLIEKFGLLKLYRSVSLFFPAIYVATPLLALLAACSTLFAALTSTTAILAKHVLAGGASVLVALLVLNTTPDAFSAGTVVGMMQVASLFKALAVAVSGASFYLSGEFSVATTNYALWTCLSLFGLVGAALAWFVRERPSVDRDFPSEVLCWETCFDAEGNTES</sequence>
<dbReference type="PANTHER" id="PTHR23504:SF6">
    <property type="entry name" value="MULTIDRUG TRANSPORTER, PUTATIVE (AFU_ORTHOLOGUE AFUA_4G08740)-RELATED"/>
    <property type="match status" value="1"/>
</dbReference>
<proteinExistence type="predicted"/>
<keyword evidence="4 6" id="KW-1133">Transmembrane helix</keyword>
<dbReference type="OrthoDB" id="419616at2759"/>
<dbReference type="InterPro" id="IPR020846">
    <property type="entry name" value="MFS_dom"/>
</dbReference>
<dbReference type="GO" id="GO:0016020">
    <property type="term" value="C:membrane"/>
    <property type="evidence" value="ECO:0007669"/>
    <property type="project" value="UniProtKB-SubCell"/>
</dbReference>
<evidence type="ECO:0000256" key="6">
    <source>
        <dbReference type="SAM" id="Phobius"/>
    </source>
</evidence>
<keyword evidence="3 6" id="KW-0812">Transmembrane</keyword>
<feature type="transmembrane region" description="Helical" evidence="6">
    <location>
        <begin position="364"/>
        <end position="384"/>
    </location>
</feature>
<feature type="transmembrane region" description="Helical" evidence="6">
    <location>
        <begin position="267"/>
        <end position="292"/>
    </location>
</feature>
<feature type="transmembrane region" description="Helical" evidence="6">
    <location>
        <begin position="329"/>
        <end position="352"/>
    </location>
</feature>
<feature type="non-terminal residue" evidence="8">
    <location>
        <position position="1"/>
    </location>
</feature>
<feature type="transmembrane region" description="Helical" evidence="6">
    <location>
        <begin position="111"/>
        <end position="132"/>
    </location>
</feature>
<feature type="transmembrane region" description="Helical" evidence="6">
    <location>
        <begin position="298"/>
        <end position="317"/>
    </location>
</feature>
<accession>A0A1Y1Y6S2</accession>
<dbReference type="Pfam" id="PF07690">
    <property type="entry name" value="MFS_1"/>
    <property type="match status" value="1"/>
</dbReference>
<organism evidence="8 9">
    <name type="scientific">Clohesyomyces aquaticus</name>
    <dbReference type="NCBI Taxonomy" id="1231657"/>
    <lineage>
        <taxon>Eukaryota</taxon>
        <taxon>Fungi</taxon>
        <taxon>Dikarya</taxon>
        <taxon>Ascomycota</taxon>
        <taxon>Pezizomycotina</taxon>
        <taxon>Dothideomycetes</taxon>
        <taxon>Pleosporomycetidae</taxon>
        <taxon>Pleosporales</taxon>
        <taxon>Lindgomycetaceae</taxon>
        <taxon>Clohesyomyces</taxon>
    </lineage>
</organism>
<evidence type="ECO:0000256" key="3">
    <source>
        <dbReference type="ARBA" id="ARBA00022692"/>
    </source>
</evidence>
<evidence type="ECO:0000313" key="9">
    <source>
        <dbReference type="Proteomes" id="UP000193144"/>
    </source>
</evidence>
<evidence type="ECO:0000313" key="8">
    <source>
        <dbReference type="EMBL" id="ORX93693.1"/>
    </source>
</evidence>
<dbReference type="PROSITE" id="PS50850">
    <property type="entry name" value="MFS"/>
    <property type="match status" value="1"/>
</dbReference>
<dbReference type="PANTHER" id="PTHR23504">
    <property type="entry name" value="MAJOR FACILITATOR SUPERFAMILY DOMAIN-CONTAINING PROTEIN 10"/>
    <property type="match status" value="1"/>
</dbReference>
<comment type="caution">
    <text evidence="8">The sequence shown here is derived from an EMBL/GenBank/DDBJ whole genome shotgun (WGS) entry which is preliminary data.</text>
</comment>
<keyword evidence="9" id="KW-1185">Reference proteome</keyword>
<dbReference type="Proteomes" id="UP000193144">
    <property type="component" value="Unassembled WGS sequence"/>
</dbReference>
<feature type="domain" description="Major facilitator superfamily (MFS) profile" evidence="7">
    <location>
        <begin position="1"/>
        <end position="389"/>
    </location>
</feature>
<evidence type="ECO:0000256" key="1">
    <source>
        <dbReference type="ARBA" id="ARBA00004141"/>
    </source>
</evidence>
<feature type="transmembrane region" description="Helical" evidence="6">
    <location>
        <begin position="14"/>
        <end position="33"/>
    </location>
</feature>
<keyword evidence="2" id="KW-0813">Transport</keyword>
<reference evidence="8 9" key="1">
    <citation type="submission" date="2016-07" db="EMBL/GenBank/DDBJ databases">
        <title>Pervasive Adenine N6-methylation of Active Genes in Fungi.</title>
        <authorList>
            <consortium name="DOE Joint Genome Institute"/>
            <person name="Mondo S.J."/>
            <person name="Dannebaum R.O."/>
            <person name="Kuo R.C."/>
            <person name="Labutti K."/>
            <person name="Haridas S."/>
            <person name="Kuo A."/>
            <person name="Salamov A."/>
            <person name="Ahrendt S.R."/>
            <person name="Lipzen A."/>
            <person name="Sullivan W."/>
            <person name="Andreopoulos W.B."/>
            <person name="Clum A."/>
            <person name="Lindquist E."/>
            <person name="Daum C."/>
            <person name="Ramamoorthy G.K."/>
            <person name="Gryganskyi A."/>
            <person name="Culley D."/>
            <person name="Magnuson J.K."/>
            <person name="James T.Y."/>
            <person name="O'Malley M.A."/>
            <person name="Stajich J.E."/>
            <person name="Spatafora J.W."/>
            <person name="Visel A."/>
            <person name="Grigoriev I.V."/>
        </authorList>
    </citation>
    <scope>NUCLEOTIDE SEQUENCE [LARGE SCALE GENOMIC DNA]</scope>
    <source>
        <strain evidence="8 9">CBS 115471</strain>
    </source>
</reference>
<protein>
    <submittedName>
        <fullName evidence="8">Major facilitator superfamily domain-containing protein</fullName>
    </submittedName>
</protein>
<feature type="transmembrane region" description="Helical" evidence="6">
    <location>
        <begin position="39"/>
        <end position="61"/>
    </location>
</feature>
<feature type="transmembrane region" description="Helical" evidence="6">
    <location>
        <begin position="73"/>
        <end position="91"/>
    </location>
</feature>
<dbReference type="Gene3D" id="1.20.1250.20">
    <property type="entry name" value="MFS general substrate transporter like domains"/>
    <property type="match status" value="1"/>
</dbReference>
<dbReference type="AlphaFoldDB" id="A0A1Y1Y6S2"/>
<dbReference type="GO" id="GO:0022857">
    <property type="term" value="F:transmembrane transporter activity"/>
    <property type="evidence" value="ECO:0007669"/>
    <property type="project" value="InterPro"/>
</dbReference>
<dbReference type="InterPro" id="IPR011701">
    <property type="entry name" value="MFS"/>
</dbReference>
<gene>
    <name evidence="8" type="ORF">BCR34DRAFT_499737</name>
</gene>
<dbReference type="SUPFAM" id="SSF103473">
    <property type="entry name" value="MFS general substrate transporter"/>
    <property type="match status" value="1"/>
</dbReference>
<comment type="subcellular location">
    <subcellularLocation>
        <location evidence="1">Membrane</location>
        <topology evidence="1">Multi-pass membrane protein</topology>
    </subcellularLocation>
</comment>
<name>A0A1Y1Y6S2_9PLEO</name>
<dbReference type="InterPro" id="IPR036259">
    <property type="entry name" value="MFS_trans_sf"/>
</dbReference>
<evidence type="ECO:0000259" key="7">
    <source>
        <dbReference type="PROSITE" id="PS50850"/>
    </source>
</evidence>